<proteinExistence type="predicted"/>
<reference evidence="1 2" key="1">
    <citation type="journal article" date="2019" name="Int. J. Syst. Evol. Microbiol.">
        <title>The Global Catalogue of Microorganisms (GCM) 10K type strain sequencing project: providing services to taxonomists for standard genome sequencing and annotation.</title>
        <authorList>
            <consortium name="The Broad Institute Genomics Platform"/>
            <consortium name="The Broad Institute Genome Sequencing Center for Infectious Disease"/>
            <person name="Wu L."/>
            <person name="Ma J."/>
        </authorList>
    </citation>
    <scope>NUCLEOTIDE SEQUENCE [LARGE SCALE GENOMIC DNA]</scope>
    <source>
        <strain evidence="1 2">GX21</strain>
    </source>
</reference>
<sequence>MIGGIGITATAGCLTPFSRSDSCSNSNEGSFSLDGATATGISNEFSTPLDGLPHATQVAVTDALDANTGESTSRGYYSPDPQTDFVVTGPEARYYRIETTDHDGTQTTGYEYSVEIDVDESALSDGATVRSFTELPAHDRESLRSAIENPGLLHAPHYTSFSVVFAYEHTDVRAQSVFIPDGATHYLEWDETLLRLTFEEQQMVVITSTTVSTELVATSPDEFKEHIGDNRGVVLDSLTTQQQDIVAQAIDGTYNECKPYSEPFSDLRERLSVRDHRVVLLVQYDGDWYFGRLH</sequence>
<dbReference type="RefSeq" id="WP_379706880.1">
    <property type="nucleotide sequence ID" value="NZ_JBHTAT010000004.1"/>
</dbReference>
<organism evidence="1 2">
    <name type="scientific">Haloplanus litoreus</name>
    <dbReference type="NCBI Taxonomy" id="767515"/>
    <lineage>
        <taxon>Archaea</taxon>
        <taxon>Methanobacteriati</taxon>
        <taxon>Methanobacteriota</taxon>
        <taxon>Stenosarchaea group</taxon>
        <taxon>Halobacteria</taxon>
        <taxon>Halobacteriales</taxon>
        <taxon>Haloferacaceae</taxon>
        <taxon>Haloplanus</taxon>
    </lineage>
</organism>
<evidence type="ECO:0000313" key="1">
    <source>
        <dbReference type="EMBL" id="MFC7257087.1"/>
    </source>
</evidence>
<name>A0ABD6A3C9_9EURY</name>
<dbReference type="AlphaFoldDB" id="A0ABD6A3C9"/>
<accession>A0ABD6A3C9</accession>
<dbReference type="GeneID" id="96955376"/>
<gene>
    <name evidence="1" type="ORF">ACFQKE_17655</name>
</gene>
<protein>
    <recommendedName>
        <fullName evidence="3">Halobacterial output domain-containing protein</fullName>
    </recommendedName>
</protein>
<dbReference type="Proteomes" id="UP001596434">
    <property type="component" value="Unassembled WGS sequence"/>
</dbReference>
<dbReference type="EMBL" id="JBHTAT010000004">
    <property type="protein sequence ID" value="MFC7257087.1"/>
    <property type="molecule type" value="Genomic_DNA"/>
</dbReference>
<evidence type="ECO:0000313" key="2">
    <source>
        <dbReference type="Proteomes" id="UP001596434"/>
    </source>
</evidence>
<comment type="caution">
    <text evidence="1">The sequence shown here is derived from an EMBL/GenBank/DDBJ whole genome shotgun (WGS) entry which is preliminary data.</text>
</comment>
<keyword evidence="2" id="KW-1185">Reference proteome</keyword>
<evidence type="ECO:0008006" key="3">
    <source>
        <dbReference type="Google" id="ProtNLM"/>
    </source>
</evidence>